<keyword evidence="3" id="KW-1003">Cell membrane</keyword>
<keyword evidence="6 7" id="KW-0472">Membrane</keyword>
<evidence type="ECO:0000256" key="2">
    <source>
        <dbReference type="ARBA" id="ARBA00022448"/>
    </source>
</evidence>
<dbReference type="GO" id="GO:0005886">
    <property type="term" value="C:plasma membrane"/>
    <property type="evidence" value="ECO:0007669"/>
    <property type="project" value="UniProtKB-SubCell"/>
</dbReference>
<evidence type="ECO:0000256" key="7">
    <source>
        <dbReference type="RuleBase" id="RU363032"/>
    </source>
</evidence>
<dbReference type="Gene3D" id="1.10.3720.10">
    <property type="entry name" value="MetI-like"/>
    <property type="match status" value="1"/>
</dbReference>
<dbReference type="GO" id="GO:0055085">
    <property type="term" value="P:transmembrane transport"/>
    <property type="evidence" value="ECO:0007669"/>
    <property type="project" value="InterPro"/>
</dbReference>
<dbReference type="Proteomes" id="UP001419084">
    <property type="component" value="Unassembled WGS sequence"/>
</dbReference>
<name>A0A3E2NG98_9FIRM</name>
<organism evidence="10 11">
    <name type="scientific">Lacrimispora amygdalina</name>
    <dbReference type="NCBI Taxonomy" id="253257"/>
    <lineage>
        <taxon>Bacteria</taxon>
        <taxon>Bacillati</taxon>
        <taxon>Bacillota</taxon>
        <taxon>Clostridia</taxon>
        <taxon>Lachnospirales</taxon>
        <taxon>Lachnospiraceae</taxon>
        <taxon>Lacrimispora</taxon>
    </lineage>
</organism>
<proteinExistence type="inferred from homology"/>
<feature type="transmembrane region" description="Helical" evidence="7">
    <location>
        <begin position="97"/>
        <end position="116"/>
    </location>
</feature>
<evidence type="ECO:0000313" key="10">
    <source>
        <dbReference type="EMBL" id="RFZ80048.1"/>
    </source>
</evidence>
<keyword evidence="12" id="KW-1185">Reference proteome</keyword>
<keyword evidence="2 7" id="KW-0813">Transport</keyword>
<feature type="transmembrane region" description="Helical" evidence="7">
    <location>
        <begin position="66"/>
        <end position="85"/>
    </location>
</feature>
<keyword evidence="4 7" id="KW-0812">Transmembrane</keyword>
<evidence type="ECO:0000313" key="12">
    <source>
        <dbReference type="Proteomes" id="UP001419084"/>
    </source>
</evidence>
<dbReference type="CDD" id="cd06261">
    <property type="entry name" value="TM_PBP2"/>
    <property type="match status" value="1"/>
</dbReference>
<comment type="similarity">
    <text evidence="7">Belongs to the binding-protein-dependent transport system permease family.</text>
</comment>
<reference evidence="9 12" key="2">
    <citation type="journal article" date="2024" name="Int. J. Syst. Evol. Microbiol.">
        <title>Lacrimispora brassicae sp. nov. isolated from fermented cabbage, and proposal of Clostridium indicum Gundawar et al. 2019 and Clostridium methoxybenzovorans Mechichi et al. 1999 as heterotypic synonyms of Lacrimispora amygdalina (Parshina et al. 2003) Haas and Blanchard 2020 and Lacrimispora indolis (McClung and McCoy 1957) Haas and Blanchard 2020, respectively.</title>
        <authorList>
            <person name="Kobayashi H."/>
            <person name="Tanizawa Y."/>
            <person name="Sakamoto M."/>
            <person name="Ohkuma M."/>
            <person name="Tohno M."/>
        </authorList>
    </citation>
    <scope>NUCLEOTIDE SEQUENCE [LARGE SCALE GENOMIC DNA]</scope>
    <source>
        <strain evidence="9 12">DSM 12857</strain>
    </source>
</reference>
<comment type="caution">
    <text evidence="10">The sequence shown here is derived from an EMBL/GenBank/DDBJ whole genome shotgun (WGS) entry which is preliminary data.</text>
</comment>
<comment type="subcellular location">
    <subcellularLocation>
        <location evidence="1 7">Cell membrane</location>
        <topology evidence="1 7">Multi-pass membrane protein</topology>
    </subcellularLocation>
</comment>
<dbReference type="PROSITE" id="PS50928">
    <property type="entry name" value="ABC_TM1"/>
    <property type="match status" value="1"/>
</dbReference>
<accession>A0A3E2NG98</accession>
<feature type="domain" description="ABC transmembrane type-1" evidence="8">
    <location>
        <begin position="53"/>
        <end position="237"/>
    </location>
</feature>
<dbReference type="RefSeq" id="WP_117415906.1">
    <property type="nucleotide sequence ID" value="NZ_BRPJ01000098.1"/>
</dbReference>
<feature type="transmembrane region" description="Helical" evidence="7">
    <location>
        <begin position="122"/>
        <end position="144"/>
    </location>
</feature>
<dbReference type="Proteomes" id="UP000260680">
    <property type="component" value="Unassembled WGS sequence"/>
</dbReference>
<evidence type="ECO:0000256" key="4">
    <source>
        <dbReference type="ARBA" id="ARBA00022692"/>
    </source>
</evidence>
<reference evidence="10 11" key="1">
    <citation type="submission" date="2018-07" db="EMBL/GenBank/DDBJ databases">
        <title>New species, Clostridium PI-S10-A1B.</title>
        <authorList>
            <person name="Krishna G."/>
            <person name="Summeta K."/>
            <person name="Shikha S."/>
            <person name="Prabhu P.B."/>
            <person name="Suresh K."/>
        </authorList>
    </citation>
    <scope>NUCLEOTIDE SEQUENCE [LARGE SCALE GENOMIC DNA]</scope>
    <source>
        <strain evidence="10 11">PI-S10-A1B</strain>
    </source>
</reference>
<evidence type="ECO:0000256" key="3">
    <source>
        <dbReference type="ARBA" id="ARBA00022475"/>
    </source>
</evidence>
<dbReference type="Pfam" id="PF00528">
    <property type="entry name" value="BPD_transp_1"/>
    <property type="match status" value="1"/>
</dbReference>
<dbReference type="OrthoDB" id="308958at2"/>
<dbReference type="SUPFAM" id="SSF161098">
    <property type="entry name" value="MetI-like"/>
    <property type="match status" value="1"/>
</dbReference>
<sequence length="261" mass="28732">MKADILRFKKAGIILFWLLVWQAASMAVHNSIILVGPPEVLSALIRQAGLADFWKTIGFSFGKISLGFLMAFAAGIFAGGAACRFPLIGDFLSPVMSLIKSVPVASFVILALIWAGSENLSVIIAFLVVFPMIYIQTMAGIQSADLQLLEMAEVFQMPGLKKLFYLYRPALLPYLASGCRVALGMNWKSGIAAEVIGVPLHSIGEKLYLAKIYLSTADLFAWTLMIILLSMMSETFFLWLLSLASPGFRHKKREGRSKWNS</sequence>
<keyword evidence="5 7" id="KW-1133">Transmembrane helix</keyword>
<evidence type="ECO:0000313" key="11">
    <source>
        <dbReference type="Proteomes" id="UP000260680"/>
    </source>
</evidence>
<evidence type="ECO:0000256" key="5">
    <source>
        <dbReference type="ARBA" id="ARBA00022989"/>
    </source>
</evidence>
<feature type="transmembrane region" description="Helical" evidence="7">
    <location>
        <begin position="165"/>
        <end position="183"/>
    </location>
</feature>
<protein>
    <submittedName>
        <fullName evidence="10">ABC transporter permease subunit</fullName>
    </submittedName>
    <submittedName>
        <fullName evidence="9">Nitrate ABC transporter permease</fullName>
    </submittedName>
</protein>
<dbReference type="InterPro" id="IPR000515">
    <property type="entry name" value="MetI-like"/>
</dbReference>
<dbReference type="EMBL" id="QOHO01000015">
    <property type="protein sequence ID" value="RFZ80048.1"/>
    <property type="molecule type" value="Genomic_DNA"/>
</dbReference>
<evidence type="ECO:0000259" key="8">
    <source>
        <dbReference type="PROSITE" id="PS50928"/>
    </source>
</evidence>
<dbReference type="InterPro" id="IPR035906">
    <property type="entry name" value="MetI-like_sf"/>
</dbReference>
<dbReference type="AlphaFoldDB" id="A0A3E2NG98"/>
<evidence type="ECO:0000256" key="6">
    <source>
        <dbReference type="ARBA" id="ARBA00023136"/>
    </source>
</evidence>
<dbReference type="PANTHER" id="PTHR30151">
    <property type="entry name" value="ALKANE SULFONATE ABC TRANSPORTER-RELATED, MEMBRANE SUBUNIT"/>
    <property type="match status" value="1"/>
</dbReference>
<gene>
    <name evidence="10" type="ORF">DS742_04945</name>
    <name evidence="9" type="ORF">LAD12857_46130</name>
</gene>
<feature type="transmembrane region" description="Helical" evidence="7">
    <location>
        <begin position="219"/>
        <end position="243"/>
    </location>
</feature>
<evidence type="ECO:0000313" key="9">
    <source>
        <dbReference type="EMBL" id="GLB32690.1"/>
    </source>
</evidence>
<evidence type="ECO:0000256" key="1">
    <source>
        <dbReference type="ARBA" id="ARBA00004651"/>
    </source>
</evidence>
<dbReference type="EMBL" id="BRPJ01000098">
    <property type="protein sequence ID" value="GLB32690.1"/>
    <property type="molecule type" value="Genomic_DNA"/>
</dbReference>
<dbReference type="PANTHER" id="PTHR30151:SF0">
    <property type="entry name" value="ABC TRANSPORTER PERMEASE PROTEIN MJ0413-RELATED"/>
    <property type="match status" value="1"/>
</dbReference>